<accession>A0ABV5IZM9</accession>
<feature type="domain" description="HTH hxlR-type" evidence="1">
    <location>
        <begin position="1"/>
        <end position="57"/>
    </location>
</feature>
<dbReference type="Pfam" id="PF01638">
    <property type="entry name" value="HxlR"/>
    <property type="match status" value="1"/>
</dbReference>
<dbReference type="InterPro" id="IPR002577">
    <property type="entry name" value="HTH_HxlR"/>
</dbReference>
<dbReference type="SUPFAM" id="SSF46785">
    <property type="entry name" value="Winged helix' DNA-binding domain"/>
    <property type="match status" value="1"/>
</dbReference>
<dbReference type="RefSeq" id="WP_229824693.1">
    <property type="nucleotide sequence ID" value="NZ_BMRC01000020.1"/>
</dbReference>
<organism evidence="2 3">
    <name type="scientific">Nonomuraea spiralis</name>
    <dbReference type="NCBI Taxonomy" id="46182"/>
    <lineage>
        <taxon>Bacteria</taxon>
        <taxon>Bacillati</taxon>
        <taxon>Actinomycetota</taxon>
        <taxon>Actinomycetes</taxon>
        <taxon>Streptosporangiales</taxon>
        <taxon>Streptosporangiaceae</taxon>
        <taxon>Nonomuraea</taxon>
    </lineage>
</organism>
<dbReference type="InterPro" id="IPR036390">
    <property type="entry name" value="WH_DNA-bd_sf"/>
</dbReference>
<evidence type="ECO:0000313" key="2">
    <source>
        <dbReference type="EMBL" id="MFB9210030.1"/>
    </source>
</evidence>
<reference evidence="2 3" key="1">
    <citation type="submission" date="2024-09" db="EMBL/GenBank/DDBJ databases">
        <authorList>
            <person name="Sun Q."/>
            <person name="Mori K."/>
        </authorList>
    </citation>
    <scope>NUCLEOTIDE SEQUENCE [LARGE SCALE GENOMIC DNA]</scope>
    <source>
        <strain evidence="2 3">CCM 3426</strain>
    </source>
</reference>
<dbReference type="Gene3D" id="1.10.10.10">
    <property type="entry name" value="Winged helix-like DNA-binding domain superfamily/Winged helix DNA-binding domain"/>
    <property type="match status" value="1"/>
</dbReference>
<evidence type="ECO:0000259" key="1">
    <source>
        <dbReference type="PROSITE" id="PS51118"/>
    </source>
</evidence>
<evidence type="ECO:0000313" key="3">
    <source>
        <dbReference type="Proteomes" id="UP001589647"/>
    </source>
</evidence>
<dbReference type="EMBL" id="JBHMEI010000109">
    <property type="protein sequence ID" value="MFB9210030.1"/>
    <property type="molecule type" value="Genomic_DNA"/>
</dbReference>
<dbReference type="PROSITE" id="PS51118">
    <property type="entry name" value="HTH_HXLR"/>
    <property type="match status" value="1"/>
</dbReference>
<keyword evidence="3" id="KW-1185">Reference proteome</keyword>
<sequence length="82" mass="9032">MLPQNLRDLVRDGLVHREVEPSAPPKVSCSLTPLGEGLATSLDVIAAQHRHDALRSEPDLSRWTSDEEKRCCGGWWLGSAGR</sequence>
<name>A0ABV5IZM9_9ACTN</name>
<gene>
    <name evidence="2" type="ORF">ACFFV7_53215</name>
</gene>
<protein>
    <submittedName>
        <fullName evidence="2">Winged helix-turn-helix transcriptional regulator</fullName>
    </submittedName>
</protein>
<dbReference type="InterPro" id="IPR036388">
    <property type="entry name" value="WH-like_DNA-bd_sf"/>
</dbReference>
<proteinExistence type="predicted"/>
<comment type="caution">
    <text evidence="2">The sequence shown here is derived from an EMBL/GenBank/DDBJ whole genome shotgun (WGS) entry which is preliminary data.</text>
</comment>
<dbReference type="Proteomes" id="UP001589647">
    <property type="component" value="Unassembled WGS sequence"/>
</dbReference>